<dbReference type="AlphaFoldDB" id="A0A0G9H005"/>
<comment type="caution">
    <text evidence="1">The sequence shown here is derived from an EMBL/GenBank/DDBJ whole genome shotgun (WGS) entry which is preliminary data.</text>
</comment>
<dbReference type="EMBL" id="JPLA01000041">
    <property type="protein sequence ID" value="KLD62821.1"/>
    <property type="molecule type" value="Genomic_DNA"/>
</dbReference>
<dbReference type="OrthoDB" id="5955254at2"/>
<reference evidence="1 2" key="1">
    <citation type="journal article" date="2015" name="Antonie Van Leeuwenhoek">
        <title>A phylogenomic and molecular marker based taxonomic framework for the order Xanthomonadales: proposal to transfer the families Algiphilaceae and Solimonadaceae to the order Nevskiales ord. nov. and to create a new family within the order Xanthomonadales, the family Rhodanobacteraceae fam. nov., containing the genus Rhodanobacter and its closest relatives.</title>
        <authorList>
            <person name="Naushad S."/>
            <person name="Adeolu M."/>
            <person name="Wong S."/>
            <person name="Sohail M."/>
            <person name="Schellhorn H.E."/>
            <person name="Gupta R.S."/>
        </authorList>
    </citation>
    <scope>NUCLEOTIDE SEQUENCE [LARGE SCALE GENOMIC DNA]</scope>
    <source>
        <strain evidence="1 2">DSM 16301</strain>
    </source>
</reference>
<gene>
    <name evidence="1" type="ORF">Y882_14195</name>
</gene>
<name>A0A0G9H005_9GAMM</name>
<dbReference type="PATRIC" id="fig|1440762.4.peg.2561"/>
<evidence type="ECO:0008006" key="3">
    <source>
        <dbReference type="Google" id="ProtNLM"/>
    </source>
</evidence>
<dbReference type="RefSeq" id="WP_046972527.1">
    <property type="nucleotide sequence ID" value="NZ_JPLA01000041.1"/>
</dbReference>
<organism evidence="1 2">
    <name type="scientific">Dyella japonica DSM 16301</name>
    <dbReference type="NCBI Taxonomy" id="1440762"/>
    <lineage>
        <taxon>Bacteria</taxon>
        <taxon>Pseudomonadati</taxon>
        <taxon>Pseudomonadota</taxon>
        <taxon>Gammaproteobacteria</taxon>
        <taxon>Lysobacterales</taxon>
        <taxon>Rhodanobacteraceae</taxon>
        <taxon>Dyella</taxon>
    </lineage>
</organism>
<accession>A0A0G9H005</accession>
<dbReference type="Proteomes" id="UP000035481">
    <property type="component" value="Unassembled WGS sequence"/>
</dbReference>
<evidence type="ECO:0000313" key="1">
    <source>
        <dbReference type="EMBL" id="KLD62821.1"/>
    </source>
</evidence>
<protein>
    <recommendedName>
        <fullName evidence="3">ACT domain-containing protein</fullName>
    </recommendedName>
</protein>
<proteinExistence type="predicted"/>
<evidence type="ECO:0000313" key="2">
    <source>
        <dbReference type="Proteomes" id="UP000035481"/>
    </source>
</evidence>
<sequence length="154" mass="16564">MSALVVAKFSNQFGAASAFDKLMSRGLPRRKGVVQCDESVGGCAASASAPTSVVSRLSHRGEREGRQHHLREPASLPPAVEIGFAVLTVEIDDDAQIEEVTEILRGLHAVDVHVLPNEALQEDDASLWPEQAMGSQSDVDRAIFASQQGKPRLH</sequence>